<evidence type="ECO:0000313" key="2">
    <source>
        <dbReference type="Proteomes" id="UP000735302"/>
    </source>
</evidence>
<gene>
    <name evidence="1" type="ORF">PoB_007537800</name>
</gene>
<dbReference type="Proteomes" id="UP000735302">
    <property type="component" value="Unassembled WGS sequence"/>
</dbReference>
<sequence>MERIIEKLFLFENSSVFTPALFTQIRQIRETKCLDLWYVTSNDKPDRRLVLVCHKAHQTSLGSQSAFSISVSIKTKRVGMPNMALKMPPSPSSLRDLACVPSHRIRRNKPCLPGPACPLSASSLVPAFRVLAWLCSSPPQRLLVPLPPHGRPTTTSAAITATAAAYCTSPPGPPSFPLSPPLTDYCSLKPFYSATVCLRATRSKLHDQADTFASQSFKIAL</sequence>
<name>A0AAV4DX87_9GAST</name>
<protein>
    <submittedName>
        <fullName evidence="1">Uncharacterized protein</fullName>
    </submittedName>
</protein>
<accession>A0AAV4DX87</accession>
<reference evidence="1 2" key="1">
    <citation type="journal article" date="2021" name="Elife">
        <title>Chloroplast acquisition without the gene transfer in kleptoplastic sea slugs, Plakobranchus ocellatus.</title>
        <authorList>
            <person name="Maeda T."/>
            <person name="Takahashi S."/>
            <person name="Yoshida T."/>
            <person name="Shimamura S."/>
            <person name="Takaki Y."/>
            <person name="Nagai Y."/>
            <person name="Toyoda A."/>
            <person name="Suzuki Y."/>
            <person name="Arimoto A."/>
            <person name="Ishii H."/>
            <person name="Satoh N."/>
            <person name="Nishiyama T."/>
            <person name="Hasebe M."/>
            <person name="Maruyama T."/>
            <person name="Minagawa J."/>
            <person name="Obokata J."/>
            <person name="Shigenobu S."/>
        </authorList>
    </citation>
    <scope>NUCLEOTIDE SEQUENCE [LARGE SCALE GENOMIC DNA]</scope>
</reference>
<comment type="caution">
    <text evidence="1">The sequence shown here is derived from an EMBL/GenBank/DDBJ whole genome shotgun (WGS) entry which is preliminary data.</text>
</comment>
<proteinExistence type="predicted"/>
<dbReference type="EMBL" id="BLXT01008455">
    <property type="protein sequence ID" value="GFO48873.1"/>
    <property type="molecule type" value="Genomic_DNA"/>
</dbReference>
<dbReference type="AlphaFoldDB" id="A0AAV4DX87"/>
<organism evidence="1 2">
    <name type="scientific">Plakobranchus ocellatus</name>
    <dbReference type="NCBI Taxonomy" id="259542"/>
    <lineage>
        <taxon>Eukaryota</taxon>
        <taxon>Metazoa</taxon>
        <taxon>Spiralia</taxon>
        <taxon>Lophotrochozoa</taxon>
        <taxon>Mollusca</taxon>
        <taxon>Gastropoda</taxon>
        <taxon>Heterobranchia</taxon>
        <taxon>Euthyneura</taxon>
        <taxon>Panpulmonata</taxon>
        <taxon>Sacoglossa</taxon>
        <taxon>Placobranchoidea</taxon>
        <taxon>Plakobranchidae</taxon>
        <taxon>Plakobranchus</taxon>
    </lineage>
</organism>
<keyword evidence="2" id="KW-1185">Reference proteome</keyword>
<evidence type="ECO:0000313" key="1">
    <source>
        <dbReference type="EMBL" id="GFO48873.1"/>
    </source>
</evidence>